<reference evidence="2 3" key="1">
    <citation type="submission" date="2016-06" db="EMBL/GenBank/DDBJ databases">
        <authorList>
            <person name="Olsen C.W."/>
            <person name="Carey S."/>
            <person name="Hinshaw L."/>
            <person name="Karasin A.I."/>
        </authorList>
    </citation>
    <scope>NUCLEOTIDE SEQUENCE [LARGE SCALE GENOMIC DNA]</scope>
    <source>
        <strain evidence="2 3">LZ-22</strain>
    </source>
</reference>
<keyword evidence="3" id="KW-1185">Reference proteome</keyword>
<dbReference type="SUPFAM" id="SSF54593">
    <property type="entry name" value="Glyoxalase/Bleomycin resistance protein/Dihydroxybiphenyl dioxygenase"/>
    <property type="match status" value="1"/>
</dbReference>
<dbReference type="Gene3D" id="3.10.180.10">
    <property type="entry name" value="2,3-Dihydroxybiphenyl 1,2-Dioxygenase, domain 1"/>
    <property type="match status" value="1"/>
</dbReference>
<proteinExistence type="predicted"/>
<dbReference type="AlphaFoldDB" id="A0A1G6H126"/>
<dbReference type="Pfam" id="PF13669">
    <property type="entry name" value="Glyoxalase_4"/>
    <property type="match status" value="1"/>
</dbReference>
<dbReference type="OrthoDB" id="4578369at2"/>
<dbReference type="InterPro" id="IPR029068">
    <property type="entry name" value="Glyas_Bleomycin-R_OHBP_Dase"/>
</dbReference>
<protein>
    <submittedName>
        <fullName evidence="2">Glyoxalase/Bleomycin resistance protein/Dioxygenase superfamily protein</fullName>
    </submittedName>
</protein>
<dbReference type="InterPro" id="IPR037523">
    <property type="entry name" value="VOC_core"/>
</dbReference>
<feature type="domain" description="VOC" evidence="1">
    <location>
        <begin position="12"/>
        <end position="158"/>
    </location>
</feature>
<name>A0A1G6H126_9ACTN</name>
<dbReference type="STRING" id="1577474.GA0111570_10628"/>
<evidence type="ECO:0000313" key="3">
    <source>
        <dbReference type="Proteomes" id="UP000199086"/>
    </source>
</evidence>
<keyword evidence="2" id="KW-0223">Dioxygenase</keyword>
<keyword evidence="2" id="KW-0560">Oxidoreductase</keyword>
<organism evidence="2 3">
    <name type="scientific">Raineyella antarctica</name>
    <dbReference type="NCBI Taxonomy" id="1577474"/>
    <lineage>
        <taxon>Bacteria</taxon>
        <taxon>Bacillati</taxon>
        <taxon>Actinomycetota</taxon>
        <taxon>Actinomycetes</taxon>
        <taxon>Propionibacteriales</taxon>
        <taxon>Propionibacteriaceae</taxon>
        <taxon>Raineyella</taxon>
    </lineage>
</organism>
<sequence>MADNTPTFIGSAFDQICFVVEDLDTAIEHWRTVSGVERWSKAYDLARHQVDKEYWGEPEDFQFSCAYGFAGDTLIELAEHDGGRSIYRDWLDEHGTGPHHVGFRVKDLAEFEAAEAHYASKGLQKAMAGWFRADAGNCKWSYWDTRAAIGCYTELYYVDGVALEALEGFRAGTTDDFIPGAPHERPTPKGA</sequence>
<dbReference type="PROSITE" id="PS51819">
    <property type="entry name" value="VOC"/>
    <property type="match status" value="1"/>
</dbReference>
<accession>A0A1G6H126</accession>
<evidence type="ECO:0000313" key="2">
    <source>
        <dbReference type="EMBL" id="SDB88010.1"/>
    </source>
</evidence>
<dbReference type="RefSeq" id="WP_092610332.1">
    <property type="nucleotide sequence ID" value="NZ_FMYF01000006.1"/>
</dbReference>
<dbReference type="EMBL" id="FMYF01000006">
    <property type="protein sequence ID" value="SDB88010.1"/>
    <property type="molecule type" value="Genomic_DNA"/>
</dbReference>
<dbReference type="Proteomes" id="UP000199086">
    <property type="component" value="Unassembled WGS sequence"/>
</dbReference>
<gene>
    <name evidence="2" type="ORF">GA0111570_10628</name>
</gene>
<evidence type="ECO:0000259" key="1">
    <source>
        <dbReference type="PROSITE" id="PS51819"/>
    </source>
</evidence>
<dbReference type="GO" id="GO:0051213">
    <property type="term" value="F:dioxygenase activity"/>
    <property type="evidence" value="ECO:0007669"/>
    <property type="project" value="UniProtKB-KW"/>
</dbReference>